<gene>
    <name evidence="1" type="ORF">METZ01_LOCUS442082</name>
</gene>
<evidence type="ECO:0000313" key="1">
    <source>
        <dbReference type="EMBL" id="SVD89228.1"/>
    </source>
</evidence>
<name>A0A382Z3C5_9ZZZZ</name>
<proteinExistence type="predicted"/>
<dbReference type="AlphaFoldDB" id="A0A382Z3C5"/>
<organism evidence="1">
    <name type="scientific">marine metagenome</name>
    <dbReference type="NCBI Taxonomy" id="408172"/>
    <lineage>
        <taxon>unclassified sequences</taxon>
        <taxon>metagenomes</taxon>
        <taxon>ecological metagenomes</taxon>
    </lineage>
</organism>
<sequence length="34" mass="4041">NRPPEPMHRYSSCAYYANLQLTVGMRDVMLIYLH</sequence>
<accession>A0A382Z3C5</accession>
<feature type="non-terminal residue" evidence="1">
    <location>
        <position position="1"/>
    </location>
</feature>
<protein>
    <submittedName>
        <fullName evidence="1">Uncharacterized protein</fullName>
    </submittedName>
</protein>
<reference evidence="1" key="1">
    <citation type="submission" date="2018-05" db="EMBL/GenBank/DDBJ databases">
        <authorList>
            <person name="Lanie J.A."/>
            <person name="Ng W.-L."/>
            <person name="Kazmierczak K.M."/>
            <person name="Andrzejewski T.M."/>
            <person name="Davidsen T.M."/>
            <person name="Wayne K.J."/>
            <person name="Tettelin H."/>
            <person name="Glass J.I."/>
            <person name="Rusch D."/>
            <person name="Podicherti R."/>
            <person name="Tsui H.-C.T."/>
            <person name="Winkler M.E."/>
        </authorList>
    </citation>
    <scope>NUCLEOTIDE SEQUENCE</scope>
</reference>
<dbReference type="EMBL" id="UINC01180169">
    <property type="protein sequence ID" value="SVD89228.1"/>
    <property type="molecule type" value="Genomic_DNA"/>
</dbReference>